<protein>
    <submittedName>
        <fullName evidence="7">Neuronal growth regulator 1-like</fullName>
    </submittedName>
</protein>
<reference evidence="7" key="1">
    <citation type="submission" date="2025-08" db="UniProtKB">
        <authorList>
            <consortium name="RefSeq"/>
        </authorList>
    </citation>
    <scope>IDENTIFICATION</scope>
    <source>
        <tissue evidence="7">Tentacle</tissue>
    </source>
</reference>
<dbReference type="InParanoid" id="A0A6P8H6J4"/>
<dbReference type="PROSITE" id="PS50835">
    <property type="entry name" value="IG_LIKE"/>
    <property type="match status" value="2"/>
</dbReference>
<dbReference type="RefSeq" id="XP_031550978.1">
    <property type="nucleotide sequence ID" value="XM_031695118.1"/>
</dbReference>
<keyword evidence="4" id="KW-0472">Membrane</keyword>
<dbReference type="PANTHER" id="PTHR45080:SF8">
    <property type="entry name" value="IG-LIKE DOMAIN-CONTAINING PROTEIN"/>
    <property type="match status" value="1"/>
</dbReference>
<gene>
    <name evidence="7" type="primary">LOC116288349</name>
</gene>
<dbReference type="GO" id="GO:0007156">
    <property type="term" value="P:homophilic cell adhesion via plasma membrane adhesion molecules"/>
    <property type="evidence" value="ECO:0007669"/>
    <property type="project" value="TreeGrafter"/>
</dbReference>
<dbReference type="GO" id="GO:0005886">
    <property type="term" value="C:plasma membrane"/>
    <property type="evidence" value="ECO:0007669"/>
    <property type="project" value="TreeGrafter"/>
</dbReference>
<dbReference type="InterPro" id="IPR050958">
    <property type="entry name" value="Cell_Adh-Cytoskel_Orgn"/>
</dbReference>
<feature type="transmembrane region" description="Helical" evidence="4">
    <location>
        <begin position="200"/>
        <end position="223"/>
    </location>
</feature>
<evidence type="ECO:0000313" key="7">
    <source>
        <dbReference type="RefSeq" id="XP_031550978.1"/>
    </source>
</evidence>
<dbReference type="InterPro" id="IPR003598">
    <property type="entry name" value="Ig_sub2"/>
</dbReference>
<feature type="domain" description="Ig-like" evidence="5">
    <location>
        <begin position="61"/>
        <end position="148"/>
    </location>
</feature>
<name>A0A6P8H6J4_ACTTE</name>
<dbReference type="FunCoup" id="A0A6P8H6J4">
    <property type="interactions" value="489"/>
</dbReference>
<feature type="non-terminal residue" evidence="7">
    <location>
        <position position="231"/>
    </location>
</feature>
<dbReference type="SMART" id="SM00408">
    <property type="entry name" value="IGc2"/>
    <property type="match status" value="1"/>
</dbReference>
<evidence type="ECO:0000259" key="5">
    <source>
        <dbReference type="PROSITE" id="PS50835"/>
    </source>
</evidence>
<dbReference type="InterPro" id="IPR013783">
    <property type="entry name" value="Ig-like_fold"/>
</dbReference>
<keyword evidence="1" id="KW-0732">Signal</keyword>
<keyword evidence="4" id="KW-0812">Transmembrane</keyword>
<feature type="domain" description="Ig-like" evidence="5">
    <location>
        <begin position="1"/>
        <end position="56"/>
    </location>
</feature>
<dbReference type="InterPro" id="IPR036179">
    <property type="entry name" value="Ig-like_dom_sf"/>
</dbReference>
<dbReference type="Pfam" id="PF13927">
    <property type="entry name" value="Ig_3"/>
    <property type="match status" value="1"/>
</dbReference>
<dbReference type="KEGG" id="aten:116288349"/>
<evidence type="ECO:0000256" key="2">
    <source>
        <dbReference type="ARBA" id="ARBA00023157"/>
    </source>
</evidence>
<dbReference type="InterPro" id="IPR007110">
    <property type="entry name" value="Ig-like_dom"/>
</dbReference>
<evidence type="ECO:0000256" key="1">
    <source>
        <dbReference type="ARBA" id="ARBA00022729"/>
    </source>
</evidence>
<evidence type="ECO:0000313" key="6">
    <source>
        <dbReference type="Proteomes" id="UP000515163"/>
    </source>
</evidence>
<dbReference type="GeneID" id="116288349"/>
<dbReference type="AlphaFoldDB" id="A0A6P8H6J4"/>
<feature type="region of interest" description="Disordered" evidence="3">
    <location>
        <begin position="149"/>
        <end position="185"/>
    </location>
</feature>
<dbReference type="Gene3D" id="2.60.40.10">
    <property type="entry name" value="Immunoglobulins"/>
    <property type="match status" value="2"/>
</dbReference>
<dbReference type="PANTHER" id="PTHR45080">
    <property type="entry name" value="CONTACTIN 5"/>
    <property type="match status" value="1"/>
</dbReference>
<proteinExistence type="predicted"/>
<keyword evidence="4" id="KW-1133">Transmembrane helix</keyword>
<dbReference type="Proteomes" id="UP000515163">
    <property type="component" value="Unplaced"/>
</dbReference>
<dbReference type="SUPFAM" id="SSF48726">
    <property type="entry name" value="Immunoglobulin"/>
    <property type="match status" value="2"/>
</dbReference>
<organism evidence="6 7">
    <name type="scientific">Actinia tenebrosa</name>
    <name type="common">Australian red waratah sea anemone</name>
    <dbReference type="NCBI Taxonomy" id="6105"/>
    <lineage>
        <taxon>Eukaryota</taxon>
        <taxon>Metazoa</taxon>
        <taxon>Cnidaria</taxon>
        <taxon>Anthozoa</taxon>
        <taxon>Hexacorallia</taxon>
        <taxon>Actiniaria</taxon>
        <taxon>Actiniidae</taxon>
        <taxon>Actinia</taxon>
    </lineage>
</organism>
<keyword evidence="2" id="KW-1015">Disulfide bond</keyword>
<evidence type="ECO:0000256" key="4">
    <source>
        <dbReference type="SAM" id="Phobius"/>
    </source>
</evidence>
<dbReference type="OrthoDB" id="5986705at2759"/>
<evidence type="ECO:0000256" key="3">
    <source>
        <dbReference type="SAM" id="MobiDB-lite"/>
    </source>
</evidence>
<accession>A0A6P8H6J4</accession>
<keyword evidence="6" id="KW-1185">Reference proteome</keyword>
<sequence>MPNVTWQKVQGDVINQSVGNVTIDITNITRYESGEYECCAINNLNKPPFCKSILVTVQYEPQIDVFQSNDTVSSYNGGKIRIYCLAHGVPSPLFTWYDPHNRSIATGSHTVTGVSVLELVTINAGSYGLYKCKAENLLGYDEHIINVTQTDHPPSLKPSRNHHGITTSSSQTTTGHESRTQPGERSCSTLFIQGRTFATVHFIITSISIGVNIIMALLVCYIFKRTGFKGK</sequence>